<keyword evidence="13 19" id="KW-0106">Calcium</keyword>
<evidence type="ECO:0000256" key="6">
    <source>
        <dbReference type="ARBA" id="ARBA00013278"/>
    </source>
</evidence>
<evidence type="ECO:0000256" key="15">
    <source>
        <dbReference type="ARBA" id="ARBA00023098"/>
    </source>
</evidence>
<keyword evidence="16" id="KW-0472">Membrane</keyword>
<keyword evidence="15 20" id="KW-0443">Lipid metabolism</keyword>
<evidence type="ECO:0000256" key="11">
    <source>
        <dbReference type="ARBA" id="ARBA00022729"/>
    </source>
</evidence>
<dbReference type="OrthoDB" id="188433at2"/>
<evidence type="ECO:0000256" key="3">
    <source>
        <dbReference type="ARBA" id="ARBA00010525"/>
    </source>
</evidence>
<keyword evidence="12 20" id="KW-0378">Hydrolase</keyword>
<dbReference type="EC" id="3.1.1.4" evidence="6 20"/>
<comment type="catalytic activity">
    <reaction evidence="1 20">
        <text>a 1,2-diacyl-sn-glycero-3-phosphocholine + H2O = a 2-acyl-sn-glycero-3-phosphocholine + a fatty acid + H(+)</text>
        <dbReference type="Rhea" id="RHEA:18689"/>
        <dbReference type="ChEBI" id="CHEBI:15377"/>
        <dbReference type="ChEBI" id="CHEBI:15378"/>
        <dbReference type="ChEBI" id="CHEBI:28868"/>
        <dbReference type="ChEBI" id="CHEBI:57643"/>
        <dbReference type="ChEBI" id="CHEBI:57875"/>
        <dbReference type="EC" id="3.1.1.32"/>
    </reaction>
</comment>
<dbReference type="PRINTS" id="PR01486">
    <property type="entry name" value="PHPHLIPASEA1"/>
</dbReference>
<sequence length="336" mass="38590">MKEKAISILLMNVFCTSFAWAETPSAYDLCLLDKIKQQQGDETIESVRSQCQLSVVSDPDAGLKTSQDSLIEQRVKSERETAFEPYVITAHRLNYLLPVTYSDSINKEAYADTDWGEGLRHAEAEFQISFKIPLNYSDLMFEGDGLYFGMTLKSFWQIYSQEISRPFRETNYRPEIFYVTPTGWTPFGGKTAFGFGIEHESNGQRQGLSRSWNRVYSQFYFAKDNFVVALQPWWRIPEDEKDSPMDPSGDDNPDIEDYMGHFELTSAYKWNKLEFSFLGRENFSTNKGFAEIGVSFPIWGKIRGYTKYSTGYGSSLIDYDQNQQRVGIGIAITELL</sequence>
<keyword evidence="22" id="KW-1185">Reference proteome</keyword>
<keyword evidence="8" id="KW-1134">Transmembrane beta strand</keyword>
<comment type="catalytic activity">
    <reaction evidence="2 20">
        <text>a 1,2-diacyl-sn-glycero-3-phosphocholine + H2O = a 1-acyl-sn-glycero-3-phosphocholine + a fatty acid + H(+)</text>
        <dbReference type="Rhea" id="RHEA:15801"/>
        <dbReference type="ChEBI" id="CHEBI:15377"/>
        <dbReference type="ChEBI" id="CHEBI:15378"/>
        <dbReference type="ChEBI" id="CHEBI:28868"/>
        <dbReference type="ChEBI" id="CHEBI:57643"/>
        <dbReference type="ChEBI" id="CHEBI:58168"/>
        <dbReference type="EC" id="3.1.1.4"/>
    </reaction>
</comment>
<evidence type="ECO:0000256" key="8">
    <source>
        <dbReference type="ARBA" id="ARBA00022452"/>
    </source>
</evidence>
<comment type="cofactor">
    <cofactor evidence="20">
        <name>Ca(2+)</name>
        <dbReference type="ChEBI" id="CHEBI:29108"/>
    </cofactor>
    <text evidence="20">Binds 1 Ca(2+) ion per monomer. In the dimeric form the Ca(2+) is bound by different amino acids with binding of each Ca(2+) shared with ligands coming from each monomer. The Ca(2+) ion may have a role in catalysis.</text>
</comment>
<keyword evidence="10 19" id="KW-0479">Metal-binding</keyword>
<dbReference type="GO" id="GO:0004623">
    <property type="term" value="F:phospholipase A2 activity"/>
    <property type="evidence" value="ECO:0007669"/>
    <property type="project" value="UniProtKB-EC"/>
</dbReference>
<dbReference type="PANTHER" id="PTHR40457:SF1">
    <property type="entry name" value="PHOSPHOLIPASE A1"/>
    <property type="match status" value="1"/>
</dbReference>
<comment type="subunit">
    <text evidence="4 20">Homodimer; dimerization is reversible, and the dimeric form is the active one.</text>
</comment>
<protein>
    <recommendedName>
        <fullName evidence="7 20">Phospholipase A1</fullName>
        <ecNumber evidence="5 20">3.1.1.32</ecNumber>
        <ecNumber evidence="6 20">3.1.1.4</ecNumber>
    </recommendedName>
    <alternativeName>
        <fullName evidence="20">Phosphatidylcholine 1-acylhydrolase</fullName>
    </alternativeName>
</protein>
<comment type="similarity">
    <text evidence="3 20">Belongs to the phospholipase A1 family.</text>
</comment>
<dbReference type="PANTHER" id="PTHR40457">
    <property type="entry name" value="PHOSPHOLIPASE A1"/>
    <property type="match status" value="1"/>
</dbReference>
<name>A0A368LHD3_9VIBR</name>
<evidence type="ECO:0000256" key="10">
    <source>
        <dbReference type="ARBA" id="ARBA00022723"/>
    </source>
</evidence>
<comment type="caution">
    <text evidence="21">The sequence shown here is derived from an EMBL/GenBank/DDBJ whole genome shotgun (WGS) entry which is preliminary data.</text>
</comment>
<keyword evidence="17 20" id="KW-0998">Cell outer membrane</keyword>
<evidence type="ECO:0000256" key="2">
    <source>
        <dbReference type="ARBA" id="ARBA00001604"/>
    </source>
</evidence>
<dbReference type="CDD" id="cd00541">
    <property type="entry name" value="OMPLA"/>
    <property type="match status" value="1"/>
</dbReference>
<evidence type="ECO:0000256" key="20">
    <source>
        <dbReference type="RuleBase" id="RU366027"/>
    </source>
</evidence>
<evidence type="ECO:0000256" key="5">
    <source>
        <dbReference type="ARBA" id="ARBA00013179"/>
    </source>
</evidence>
<evidence type="ECO:0000256" key="7">
    <source>
        <dbReference type="ARBA" id="ARBA00021726"/>
    </source>
</evidence>
<evidence type="ECO:0000256" key="17">
    <source>
        <dbReference type="ARBA" id="ARBA00023237"/>
    </source>
</evidence>
<evidence type="ECO:0000256" key="18">
    <source>
        <dbReference type="PIRSR" id="PIRSR603187-1"/>
    </source>
</evidence>
<keyword evidence="11 20" id="KW-0732">Signal</keyword>
<dbReference type="Gene3D" id="2.40.230.10">
    <property type="entry name" value="Phospholipase A1"/>
    <property type="match status" value="1"/>
</dbReference>
<evidence type="ECO:0000256" key="13">
    <source>
        <dbReference type="ARBA" id="ARBA00022837"/>
    </source>
</evidence>
<dbReference type="SUPFAM" id="SSF56931">
    <property type="entry name" value="Outer membrane phospholipase A (OMPLA)"/>
    <property type="match status" value="1"/>
</dbReference>
<evidence type="ECO:0000256" key="19">
    <source>
        <dbReference type="PIRSR" id="PIRSR603187-2"/>
    </source>
</evidence>
<dbReference type="GeneID" id="303189486"/>
<feature type="signal peptide" evidence="20">
    <location>
        <begin position="1"/>
        <end position="21"/>
    </location>
</feature>
<dbReference type="EC" id="3.1.1.32" evidence="5 20"/>
<accession>A0A368LHD3</accession>
<feature type="active site" description="Nucleophile" evidence="18">
    <location>
        <position position="201"/>
    </location>
</feature>
<evidence type="ECO:0000256" key="14">
    <source>
        <dbReference type="ARBA" id="ARBA00022963"/>
    </source>
</evidence>
<evidence type="ECO:0000256" key="9">
    <source>
        <dbReference type="ARBA" id="ARBA00022692"/>
    </source>
</evidence>
<evidence type="ECO:0000313" key="22">
    <source>
        <dbReference type="Proteomes" id="UP000252479"/>
    </source>
</evidence>
<dbReference type="AlphaFoldDB" id="A0A368LHD3"/>
<gene>
    <name evidence="21" type="ORF">CIK83_11190</name>
</gene>
<feature type="binding site" description="in dimeric form" evidence="19">
    <location>
        <position position="164"/>
    </location>
    <ligand>
        <name>Ca(2+)</name>
        <dbReference type="ChEBI" id="CHEBI:29108"/>
        <label>1</label>
    </ligand>
</feature>
<dbReference type="GO" id="GO:0008970">
    <property type="term" value="F:phospholipase A1 activity"/>
    <property type="evidence" value="ECO:0007669"/>
    <property type="project" value="UniProtKB-EC"/>
</dbReference>
<evidence type="ECO:0000256" key="16">
    <source>
        <dbReference type="ARBA" id="ARBA00023136"/>
    </source>
</evidence>
<dbReference type="RefSeq" id="WP_086961295.1">
    <property type="nucleotide sequence ID" value="NZ_AP018681.1"/>
</dbReference>
<organism evidence="21 22">
    <name type="scientific">Vibrio casei</name>
    <dbReference type="NCBI Taxonomy" id="673372"/>
    <lineage>
        <taxon>Bacteria</taxon>
        <taxon>Pseudomonadati</taxon>
        <taxon>Pseudomonadota</taxon>
        <taxon>Gammaproteobacteria</taxon>
        <taxon>Vibrionales</taxon>
        <taxon>Vibrionaceae</taxon>
        <taxon>Vibrio</taxon>
    </lineage>
</organism>
<reference evidence="21 22" key="1">
    <citation type="journal article" date="2017" name="Elife">
        <title>Extensive horizontal gene transfer in cheese-associated bacteria.</title>
        <authorList>
            <person name="Bonham K.S."/>
            <person name="Wolfe B.E."/>
            <person name="Dutton R.J."/>
        </authorList>
    </citation>
    <scope>NUCLEOTIDE SEQUENCE [LARGE SCALE GENOMIC DNA]</scope>
    <source>
        <strain evidence="21 22">JB196</strain>
    </source>
</reference>
<dbReference type="EMBL" id="QPGL01000002">
    <property type="protein sequence ID" value="RCS70035.1"/>
    <property type="molecule type" value="Genomic_DNA"/>
</dbReference>
<comment type="subcellular location">
    <subcellularLocation>
        <location evidence="20">Cell outer membrane</location>
        <topology evidence="20">Multi-pass membrane protein</topology>
    </subcellularLocation>
    <text evidence="20">One of the very few enzymes located there.</text>
</comment>
<proteinExistence type="inferred from homology"/>
<evidence type="ECO:0000313" key="21">
    <source>
        <dbReference type="EMBL" id="RCS70035.1"/>
    </source>
</evidence>
<keyword evidence="14 20" id="KW-0442">Lipid degradation</keyword>
<feature type="active site" description="Proton acceptor" evidence="18">
    <location>
        <position position="199"/>
    </location>
</feature>
<dbReference type="GO" id="GO:0009279">
    <property type="term" value="C:cell outer membrane"/>
    <property type="evidence" value="ECO:0007669"/>
    <property type="project" value="UniProtKB-SubCell"/>
</dbReference>
<keyword evidence="9" id="KW-0812">Transmembrane</keyword>
<evidence type="ECO:0000256" key="12">
    <source>
        <dbReference type="ARBA" id="ARBA00022801"/>
    </source>
</evidence>
<dbReference type="InterPro" id="IPR036541">
    <property type="entry name" value="PLipase_A1_sf"/>
</dbReference>
<comment type="function">
    <text evidence="20">Hydrolysis of phosphatidylcholine with phospholipase A2 (EC 3.1.1.4) and phospholipase A1 (EC 3.1.1.32) activities.</text>
</comment>
<feature type="binding site" description="in dimeric form" evidence="19">
    <location>
        <position position="209"/>
    </location>
    <ligand>
        <name>Ca(2+)</name>
        <dbReference type="ChEBI" id="CHEBI:29108"/>
        <label>1</label>
    </ligand>
</feature>
<feature type="chain" id="PRO_5019618278" description="Phospholipase A1" evidence="20">
    <location>
        <begin position="22"/>
        <end position="336"/>
    </location>
</feature>
<feature type="binding site" description="in dimeric form" evidence="19">
    <location>
        <position position="251"/>
    </location>
    <ligand>
        <name>Ca(2+)</name>
        <dbReference type="ChEBI" id="CHEBI:29108"/>
        <label>1</label>
    </ligand>
</feature>
<evidence type="ECO:0000256" key="1">
    <source>
        <dbReference type="ARBA" id="ARBA00000111"/>
    </source>
</evidence>
<dbReference type="InterPro" id="IPR003187">
    <property type="entry name" value="PLipase_A1"/>
</dbReference>
<evidence type="ECO:0000256" key="4">
    <source>
        <dbReference type="ARBA" id="ARBA00011702"/>
    </source>
</evidence>
<dbReference type="Proteomes" id="UP000252479">
    <property type="component" value="Unassembled WGS sequence"/>
</dbReference>
<dbReference type="GO" id="GO:0005509">
    <property type="term" value="F:calcium ion binding"/>
    <property type="evidence" value="ECO:0007669"/>
    <property type="project" value="TreeGrafter"/>
</dbReference>
<dbReference type="Pfam" id="PF02253">
    <property type="entry name" value="PLA1"/>
    <property type="match status" value="1"/>
</dbReference>
<dbReference type="GO" id="GO:0016042">
    <property type="term" value="P:lipid catabolic process"/>
    <property type="evidence" value="ECO:0007669"/>
    <property type="project" value="UniProtKB-KW"/>
</dbReference>